<dbReference type="InterPro" id="IPR002347">
    <property type="entry name" value="SDR_fam"/>
</dbReference>
<dbReference type="AlphaFoldDB" id="A0A0D5NF89"/>
<evidence type="ECO:0000313" key="4">
    <source>
        <dbReference type="Proteomes" id="UP000032633"/>
    </source>
</evidence>
<dbReference type="GO" id="GO:0008206">
    <property type="term" value="P:bile acid metabolic process"/>
    <property type="evidence" value="ECO:0007669"/>
    <property type="project" value="UniProtKB-ARBA"/>
</dbReference>
<dbReference type="PRINTS" id="PR00080">
    <property type="entry name" value="SDRFAMILY"/>
</dbReference>
<dbReference type="KEGG" id="pbj:VN24_03935"/>
<reference evidence="3 4" key="1">
    <citation type="journal article" date="2015" name="J. Biotechnol.">
        <title>Complete genome sequence of Paenibacillus beijingensis 7188(T) (=DSM 24997(T)), a novel rhizobacterium from jujube garden soil.</title>
        <authorList>
            <person name="Kwak Y."/>
            <person name="Shin J.H."/>
        </authorList>
    </citation>
    <scope>NUCLEOTIDE SEQUENCE [LARGE SCALE GENOMIC DNA]</scope>
    <source>
        <strain evidence="3 4">DSM 24997</strain>
    </source>
</reference>
<protein>
    <submittedName>
        <fullName evidence="3">Short-chain dehydrogenase</fullName>
    </submittedName>
</protein>
<dbReference type="PANTHER" id="PTHR43639">
    <property type="entry name" value="OXIDOREDUCTASE, SHORT-CHAIN DEHYDROGENASE/REDUCTASE FAMILY (AFU_ORTHOLOGUE AFUA_5G02870)"/>
    <property type="match status" value="1"/>
</dbReference>
<dbReference type="SUPFAM" id="SSF51735">
    <property type="entry name" value="NAD(P)-binding Rossmann-fold domains"/>
    <property type="match status" value="1"/>
</dbReference>
<comment type="similarity">
    <text evidence="1">Belongs to the short-chain dehydrogenases/reductases (SDR) family.</text>
</comment>
<evidence type="ECO:0000313" key="3">
    <source>
        <dbReference type="EMBL" id="AJY73916.1"/>
    </source>
</evidence>
<keyword evidence="2" id="KW-0560">Oxidoreductase</keyword>
<dbReference type="FunFam" id="3.40.50.720:FF:000084">
    <property type="entry name" value="Short-chain dehydrogenase reductase"/>
    <property type="match status" value="1"/>
</dbReference>
<dbReference type="HOGENOM" id="CLU_010194_1_3_9"/>
<dbReference type="GO" id="GO:0016491">
    <property type="term" value="F:oxidoreductase activity"/>
    <property type="evidence" value="ECO:0007669"/>
    <property type="project" value="UniProtKB-KW"/>
</dbReference>
<gene>
    <name evidence="3" type="ORF">VN24_03935</name>
</gene>
<name>A0A0D5NF89_9BACL</name>
<keyword evidence="4" id="KW-1185">Reference proteome</keyword>
<organism evidence="3 4">
    <name type="scientific">Paenibacillus beijingensis</name>
    <dbReference type="NCBI Taxonomy" id="1126833"/>
    <lineage>
        <taxon>Bacteria</taxon>
        <taxon>Bacillati</taxon>
        <taxon>Bacillota</taxon>
        <taxon>Bacilli</taxon>
        <taxon>Bacillales</taxon>
        <taxon>Paenibacillaceae</taxon>
        <taxon>Paenibacillus</taxon>
    </lineage>
</organism>
<dbReference type="Gene3D" id="3.40.50.720">
    <property type="entry name" value="NAD(P)-binding Rossmann-like Domain"/>
    <property type="match status" value="1"/>
</dbReference>
<dbReference type="EMBL" id="CP011058">
    <property type="protein sequence ID" value="AJY73916.1"/>
    <property type="molecule type" value="Genomic_DNA"/>
</dbReference>
<reference evidence="4" key="2">
    <citation type="submission" date="2015-03" db="EMBL/GenBank/DDBJ databases">
        <title>Genome sequence of Paenibacillus beijingensis strain DSM 24997T.</title>
        <authorList>
            <person name="Kwak Y."/>
            <person name="Shin J.-H."/>
        </authorList>
    </citation>
    <scope>NUCLEOTIDE SEQUENCE [LARGE SCALE GENOMIC DNA]</scope>
    <source>
        <strain evidence="4">DSM 24997</strain>
    </source>
</reference>
<dbReference type="InterPro" id="IPR036291">
    <property type="entry name" value="NAD(P)-bd_dom_sf"/>
</dbReference>
<dbReference type="PRINTS" id="PR00081">
    <property type="entry name" value="GDHRDH"/>
</dbReference>
<accession>A0A0D5NF89</accession>
<dbReference type="PANTHER" id="PTHR43639:SF1">
    <property type="entry name" value="SHORT-CHAIN DEHYDROGENASE_REDUCTASE FAMILY PROTEIN"/>
    <property type="match status" value="1"/>
</dbReference>
<dbReference type="STRING" id="1126833.VN24_03935"/>
<dbReference type="OrthoDB" id="9803333at2"/>
<dbReference type="RefSeq" id="WP_045669351.1">
    <property type="nucleotide sequence ID" value="NZ_CP011058.1"/>
</dbReference>
<dbReference type="Proteomes" id="UP000032633">
    <property type="component" value="Chromosome"/>
</dbReference>
<dbReference type="Pfam" id="PF13561">
    <property type="entry name" value="adh_short_C2"/>
    <property type="match status" value="1"/>
</dbReference>
<evidence type="ECO:0000256" key="1">
    <source>
        <dbReference type="ARBA" id="ARBA00006484"/>
    </source>
</evidence>
<sequence>MNRLNGKVALVTGGSRGIGRGIALRLAREGALIAVHYGSGQDAAEDVVKTIKANGGEAFSIGANLNTAAGVNQLIQLLDKELMLRTGEIHFDILVNNAGIGIPESFEETTESAFDEIFAVNVKAPFFLVQKSLSRLRNEGRIVNISSGVTRVAYPPIMAYNLTKGAINTFTLHLAKLLGPRGITVNAVLPGMVRTDMNADFLDSPEAQKLLADMVALGRMGEPSDIADVVAFLASQDGRFVTAQLLDVTGGSHL</sequence>
<dbReference type="PATRIC" id="fig|1126833.4.peg.855"/>
<evidence type="ECO:0000256" key="2">
    <source>
        <dbReference type="ARBA" id="ARBA00023002"/>
    </source>
</evidence>
<proteinExistence type="inferred from homology"/>